<dbReference type="SMART" id="SM00360">
    <property type="entry name" value="RRM"/>
    <property type="match status" value="1"/>
</dbReference>
<feature type="region of interest" description="Disordered" evidence="3">
    <location>
        <begin position="25"/>
        <end position="65"/>
    </location>
</feature>
<dbReference type="SUPFAM" id="SSF54928">
    <property type="entry name" value="RNA-binding domain, RBD"/>
    <property type="match status" value="1"/>
</dbReference>
<feature type="compositionally biased region" description="Low complexity" evidence="3">
    <location>
        <begin position="197"/>
        <end position="214"/>
    </location>
</feature>
<evidence type="ECO:0000259" key="4">
    <source>
        <dbReference type="PROSITE" id="PS50102"/>
    </source>
</evidence>
<dbReference type="InterPro" id="IPR012677">
    <property type="entry name" value="Nucleotide-bd_a/b_plait_sf"/>
</dbReference>
<evidence type="ECO:0000256" key="1">
    <source>
        <dbReference type="ARBA" id="ARBA00022884"/>
    </source>
</evidence>
<feature type="region of interest" description="Disordered" evidence="3">
    <location>
        <begin position="256"/>
        <end position="287"/>
    </location>
</feature>
<evidence type="ECO:0000256" key="3">
    <source>
        <dbReference type="SAM" id="MobiDB-lite"/>
    </source>
</evidence>
<protein>
    <recommendedName>
        <fullName evidence="4">RRM domain-containing protein</fullName>
    </recommendedName>
</protein>
<dbReference type="Gene3D" id="3.30.70.330">
    <property type="match status" value="1"/>
</dbReference>
<feature type="region of interest" description="Disordered" evidence="3">
    <location>
        <begin position="191"/>
        <end position="216"/>
    </location>
</feature>
<feature type="region of interest" description="Disordered" evidence="3">
    <location>
        <begin position="522"/>
        <end position="556"/>
    </location>
</feature>
<keyword evidence="6" id="KW-1185">Reference proteome</keyword>
<feature type="compositionally biased region" description="Polar residues" evidence="3">
    <location>
        <begin position="546"/>
        <end position="556"/>
    </location>
</feature>
<dbReference type="Pfam" id="PF00076">
    <property type="entry name" value="RRM_1"/>
    <property type="match status" value="1"/>
</dbReference>
<proteinExistence type="predicted"/>
<gene>
    <name evidence="5" type="ORF">DGAL_LOCUS15250</name>
</gene>
<accession>A0A8J2S288</accession>
<comment type="caution">
    <text evidence="5">The sequence shown here is derived from an EMBL/GenBank/DDBJ whole genome shotgun (WGS) entry which is preliminary data.</text>
</comment>
<dbReference type="AlphaFoldDB" id="A0A8J2S288"/>
<dbReference type="CDD" id="cd00590">
    <property type="entry name" value="RRM_SF"/>
    <property type="match status" value="1"/>
</dbReference>
<dbReference type="GO" id="GO:0003723">
    <property type="term" value="F:RNA binding"/>
    <property type="evidence" value="ECO:0007669"/>
    <property type="project" value="UniProtKB-UniRule"/>
</dbReference>
<evidence type="ECO:0000313" key="6">
    <source>
        <dbReference type="Proteomes" id="UP000789390"/>
    </source>
</evidence>
<sequence length="652" mass="72054">MRKPAKGIYPRHPDFVPSLLLEDVPSDSEESLHKRGCTSMSLRHQAAPKKYAEADRSGDDDVKDPLISAKDHLKIPLQKKSPTMLIRKSPIAAEVVKSTPKSVSPDKMTKVTRPPPEFIKALILSKIPISSASLTSMPQSKENDSSSGFVVVDIESILKGKNAAPFSNFPASATVSAVPISYISPKVMPKPIPPPVSTSANRKSTNSSSSNSTSLPDPFESLVCAGLADDSFIVEAPSFVVPYLIEKSASQNLKKTIQSMVPSPKTEKKEDVRVLSEEGSNNSEKKEKDNVIFTGAIGGSGGSRLDKSLMKSEMEKSVALSEKKKEEDNYLTQPIGRFFLDIGLSLVQEYVQRDLLQVQKRNKGTKTTDSSLSVNALTKGLEAACTKNDPYRLPWRICDRCSFQSESSLMMAHHWSLPLALGSGSFARYGCHWCCFEAKESHMVSSHIETHHGMKSWPEPDMPSHPCPLCPFDSSDKSKVTRHMMSCQKRFIADRNLEPSLDWEPPTKISRVPTEGLRAFTPGINAGTRLHGSRKSSKPKVREYRQQASNQTSPDLNTSSCGVQIIRVGNLGESNEATLRRLFNSFGEIWWLKICPLRKPFGIRAALVKFRNPGDAEKAMACRDEYVIGKLEITRADPNHLWDEFLPIVTSV</sequence>
<dbReference type="OrthoDB" id="6110130at2759"/>
<feature type="compositionally biased region" description="Basic and acidic residues" evidence="3">
    <location>
        <begin position="265"/>
        <end position="276"/>
    </location>
</feature>
<dbReference type="EMBL" id="CAKKLH010000314">
    <property type="protein sequence ID" value="CAH0111602.1"/>
    <property type="molecule type" value="Genomic_DNA"/>
</dbReference>
<dbReference type="Proteomes" id="UP000789390">
    <property type="component" value="Unassembled WGS sequence"/>
</dbReference>
<organism evidence="5 6">
    <name type="scientific">Daphnia galeata</name>
    <dbReference type="NCBI Taxonomy" id="27404"/>
    <lineage>
        <taxon>Eukaryota</taxon>
        <taxon>Metazoa</taxon>
        <taxon>Ecdysozoa</taxon>
        <taxon>Arthropoda</taxon>
        <taxon>Crustacea</taxon>
        <taxon>Branchiopoda</taxon>
        <taxon>Diplostraca</taxon>
        <taxon>Cladocera</taxon>
        <taxon>Anomopoda</taxon>
        <taxon>Daphniidae</taxon>
        <taxon>Daphnia</taxon>
    </lineage>
</organism>
<evidence type="ECO:0000313" key="5">
    <source>
        <dbReference type="EMBL" id="CAH0111602.1"/>
    </source>
</evidence>
<reference evidence="5" key="1">
    <citation type="submission" date="2021-11" db="EMBL/GenBank/DDBJ databases">
        <authorList>
            <person name="Schell T."/>
        </authorList>
    </citation>
    <scope>NUCLEOTIDE SEQUENCE</scope>
    <source>
        <strain evidence="5">M5</strain>
    </source>
</reference>
<dbReference type="InterPro" id="IPR000504">
    <property type="entry name" value="RRM_dom"/>
</dbReference>
<feature type="compositionally biased region" description="Basic and acidic residues" evidence="3">
    <location>
        <begin position="50"/>
        <end position="65"/>
    </location>
</feature>
<evidence type="ECO:0000256" key="2">
    <source>
        <dbReference type="PROSITE-ProRule" id="PRU00176"/>
    </source>
</evidence>
<feature type="domain" description="RRM" evidence="4">
    <location>
        <begin position="564"/>
        <end position="638"/>
    </location>
</feature>
<dbReference type="Gene3D" id="3.30.160.60">
    <property type="entry name" value="Classic Zinc Finger"/>
    <property type="match status" value="1"/>
</dbReference>
<dbReference type="InterPro" id="IPR035979">
    <property type="entry name" value="RBD_domain_sf"/>
</dbReference>
<keyword evidence="1 2" id="KW-0694">RNA-binding</keyword>
<dbReference type="PROSITE" id="PS50102">
    <property type="entry name" value="RRM"/>
    <property type="match status" value="1"/>
</dbReference>
<name>A0A8J2S288_9CRUS</name>